<feature type="compositionally biased region" description="Basic and acidic residues" evidence="1">
    <location>
        <begin position="108"/>
        <end position="119"/>
    </location>
</feature>
<feature type="region of interest" description="Disordered" evidence="1">
    <location>
        <begin position="98"/>
        <end position="123"/>
    </location>
</feature>
<evidence type="ECO:0000313" key="3">
    <source>
        <dbReference type="Proteomes" id="UP000186914"/>
    </source>
</evidence>
<reference evidence="3" key="1">
    <citation type="submission" date="2017-01" db="EMBL/GenBank/DDBJ databases">
        <authorList>
            <person name="Varghese N."/>
            <person name="Submissions S."/>
        </authorList>
    </citation>
    <scope>NUCLEOTIDE SEQUENCE [LARGE SCALE GENOMIC DNA]</scope>
    <source>
        <strain evidence="3">CGMCC 1.7737</strain>
    </source>
</reference>
<evidence type="ECO:0008006" key="4">
    <source>
        <dbReference type="Google" id="ProtNLM"/>
    </source>
</evidence>
<dbReference type="RefSeq" id="WP_076428951.1">
    <property type="nucleotide sequence ID" value="NZ_FTNO01000001.1"/>
</dbReference>
<evidence type="ECO:0000313" key="2">
    <source>
        <dbReference type="EMBL" id="SIR05662.1"/>
    </source>
</evidence>
<dbReference type="InterPro" id="IPR055927">
    <property type="entry name" value="DUF7504"/>
</dbReference>
<protein>
    <recommendedName>
        <fullName evidence="4">RecA-superfamily ATPase, KaiC/GvpD/RAD55 family</fullName>
    </recommendedName>
</protein>
<dbReference type="Pfam" id="PF24336">
    <property type="entry name" value="DUF7504"/>
    <property type="match status" value="1"/>
</dbReference>
<evidence type="ECO:0000256" key="1">
    <source>
        <dbReference type="SAM" id="MobiDB-lite"/>
    </source>
</evidence>
<sequence>MQNRGENSAHSSETAAAFTRTLAGLKRRGSGLLLVGPQPAMGRACERFLGESKTEPRYRLFVKTDGATCHEHQKCEEVGVGSNAGNVKIIERTTHTRSTATVSSTGHDGSDHGIGHGHDDDSETTIVTSGSLARLGITISEAIDEFERESGGLQSGELRVCFDSLVPLLGEHSHESVFRFLHILTARVRNVNGMAHFHLPTEMDSAAVNTLAPVFDAIVEVNMGSGEPVHRWQLVQQDVTTDWLSL</sequence>
<keyword evidence="3" id="KW-1185">Reference proteome</keyword>
<organism evidence="2 3">
    <name type="scientific">Haladaptatus litoreus</name>
    <dbReference type="NCBI Taxonomy" id="553468"/>
    <lineage>
        <taxon>Archaea</taxon>
        <taxon>Methanobacteriati</taxon>
        <taxon>Methanobacteriota</taxon>
        <taxon>Stenosarchaea group</taxon>
        <taxon>Halobacteria</taxon>
        <taxon>Halobacteriales</taxon>
        <taxon>Haladaptataceae</taxon>
        <taxon>Haladaptatus</taxon>
    </lineage>
</organism>
<dbReference type="EMBL" id="FTNO01000001">
    <property type="protein sequence ID" value="SIR05662.1"/>
    <property type="molecule type" value="Genomic_DNA"/>
</dbReference>
<dbReference type="Proteomes" id="UP000186914">
    <property type="component" value="Unassembled WGS sequence"/>
</dbReference>
<proteinExistence type="predicted"/>
<accession>A0A1N6XTI3</accession>
<name>A0A1N6XTI3_9EURY</name>
<gene>
    <name evidence="2" type="ORF">SAMN05421858_1269</name>
</gene>
<dbReference type="AlphaFoldDB" id="A0A1N6XTI3"/>
<dbReference type="OrthoDB" id="252760at2157"/>